<dbReference type="Gene3D" id="3.30.160.70">
    <property type="entry name" value="Methylated DNA-protein cysteine methyltransferase domain"/>
    <property type="match status" value="1"/>
</dbReference>
<dbReference type="RefSeq" id="WP_068171774.1">
    <property type="nucleotide sequence ID" value="NZ_CP061538.1"/>
</dbReference>
<dbReference type="InterPro" id="IPR008332">
    <property type="entry name" value="MethylG_MeTrfase_N"/>
</dbReference>
<evidence type="ECO:0000256" key="7">
    <source>
        <dbReference type="ARBA" id="ARBA00023204"/>
    </source>
</evidence>
<proteinExistence type="inferred from homology"/>
<accession>A0A7H2BHU6</accession>
<comment type="subcellular location">
    <subcellularLocation>
        <location evidence="9">Cytoplasm</location>
    </subcellularLocation>
</comment>
<keyword evidence="4 9" id="KW-0489">Methyltransferase</keyword>
<dbReference type="PANTHER" id="PTHR10815:SF5">
    <property type="entry name" value="METHYLATED-DNA--PROTEIN-CYSTEINE METHYLTRANSFERASE"/>
    <property type="match status" value="1"/>
</dbReference>
<dbReference type="Gene3D" id="1.10.10.10">
    <property type="entry name" value="Winged helix-like DNA-binding domain superfamily/Winged helix DNA-binding domain"/>
    <property type="match status" value="1"/>
</dbReference>
<dbReference type="Pfam" id="PF01035">
    <property type="entry name" value="DNA_binding_1"/>
    <property type="match status" value="1"/>
</dbReference>
<evidence type="ECO:0000256" key="5">
    <source>
        <dbReference type="ARBA" id="ARBA00022679"/>
    </source>
</evidence>
<dbReference type="Pfam" id="PF02870">
    <property type="entry name" value="Methyltransf_1N"/>
    <property type="match status" value="1"/>
</dbReference>
<dbReference type="InterPro" id="IPR036631">
    <property type="entry name" value="MGMT_N_sf"/>
</dbReference>
<comment type="catalytic activity">
    <reaction evidence="8 9">
        <text>a 6-O-methyl-2'-deoxyguanosine in DNA + L-cysteinyl-[protein] = S-methyl-L-cysteinyl-[protein] + a 2'-deoxyguanosine in DNA</text>
        <dbReference type="Rhea" id="RHEA:24000"/>
        <dbReference type="Rhea" id="RHEA-COMP:10131"/>
        <dbReference type="Rhea" id="RHEA-COMP:10132"/>
        <dbReference type="Rhea" id="RHEA-COMP:11367"/>
        <dbReference type="Rhea" id="RHEA-COMP:11368"/>
        <dbReference type="ChEBI" id="CHEBI:29950"/>
        <dbReference type="ChEBI" id="CHEBI:82612"/>
        <dbReference type="ChEBI" id="CHEBI:85445"/>
        <dbReference type="ChEBI" id="CHEBI:85448"/>
        <dbReference type="EC" id="2.1.1.63"/>
    </reaction>
</comment>
<dbReference type="GO" id="GO:0032259">
    <property type="term" value="P:methylation"/>
    <property type="evidence" value="ECO:0007669"/>
    <property type="project" value="UniProtKB-KW"/>
</dbReference>
<evidence type="ECO:0000256" key="9">
    <source>
        <dbReference type="HAMAP-Rule" id="MF_00772"/>
    </source>
</evidence>
<dbReference type="AlphaFoldDB" id="A0A7H2BHU6"/>
<feature type="active site" description="Nucleophile; methyl group acceptor" evidence="9">
    <location>
        <position position="134"/>
    </location>
</feature>
<keyword evidence="6 9" id="KW-0227">DNA damage</keyword>
<dbReference type="NCBIfam" id="TIGR00589">
    <property type="entry name" value="ogt"/>
    <property type="match status" value="1"/>
</dbReference>
<evidence type="ECO:0000313" key="13">
    <source>
        <dbReference type="Proteomes" id="UP000516421"/>
    </source>
</evidence>
<reference evidence="12 13" key="1">
    <citation type="submission" date="2020-09" db="EMBL/GenBank/DDBJ databases">
        <title>Investigation of environmental microbe.</title>
        <authorList>
            <person name="Ou Y."/>
            <person name="Kang Q."/>
        </authorList>
    </citation>
    <scope>NUCLEOTIDE SEQUENCE [LARGE SCALE GENOMIC DNA]</scope>
    <source>
        <strain evidence="12 13">KJZ-9</strain>
    </source>
</reference>
<evidence type="ECO:0000256" key="6">
    <source>
        <dbReference type="ARBA" id="ARBA00022763"/>
    </source>
</evidence>
<sequence length="172" mass="18543">MSQNTLHATQECPLGTVYLATDGDSLTGAWLEGQAHFATAEELGEKVDLDSQPLLAQAAQELDEYLAGERTSFSVPINPAGSDFQLAVWQALEEIPYGYTTTYGEISKIVGPHAPAQAVGQAVGRNRCIIFIPCHRVVGADGKLTGYAAGVETKQFLLDLEEPTSEKETRLF</sequence>
<evidence type="ECO:0000256" key="8">
    <source>
        <dbReference type="ARBA" id="ARBA00049348"/>
    </source>
</evidence>
<dbReference type="InterPro" id="IPR001497">
    <property type="entry name" value="MethylDNA_cys_MeTrfase_AS"/>
</dbReference>
<dbReference type="EMBL" id="CP061538">
    <property type="protein sequence ID" value="QNV39242.1"/>
    <property type="molecule type" value="Genomic_DNA"/>
</dbReference>
<evidence type="ECO:0000259" key="10">
    <source>
        <dbReference type="Pfam" id="PF01035"/>
    </source>
</evidence>
<dbReference type="InterPro" id="IPR023546">
    <property type="entry name" value="MGMT"/>
</dbReference>
<dbReference type="KEGG" id="rama:IDM48_07440"/>
<dbReference type="InterPro" id="IPR036217">
    <property type="entry name" value="MethylDNA_cys_MeTrfase_DNAb"/>
</dbReference>
<dbReference type="CDD" id="cd06445">
    <property type="entry name" value="ATase"/>
    <property type="match status" value="1"/>
</dbReference>
<dbReference type="GO" id="GO:0005737">
    <property type="term" value="C:cytoplasm"/>
    <property type="evidence" value="ECO:0007669"/>
    <property type="project" value="UniProtKB-SubCell"/>
</dbReference>
<evidence type="ECO:0000256" key="1">
    <source>
        <dbReference type="ARBA" id="ARBA00001286"/>
    </source>
</evidence>
<dbReference type="FunFam" id="1.10.10.10:FF:000214">
    <property type="entry name" value="Methylated-DNA--protein-cysteine methyltransferase"/>
    <property type="match status" value="1"/>
</dbReference>
<keyword evidence="7 9" id="KW-0234">DNA repair</keyword>
<dbReference type="GO" id="GO:0003908">
    <property type="term" value="F:methylated-DNA-[protein]-cysteine S-methyltransferase activity"/>
    <property type="evidence" value="ECO:0007669"/>
    <property type="project" value="UniProtKB-UniRule"/>
</dbReference>
<evidence type="ECO:0000256" key="4">
    <source>
        <dbReference type="ARBA" id="ARBA00022603"/>
    </source>
</evidence>
<evidence type="ECO:0000259" key="11">
    <source>
        <dbReference type="Pfam" id="PF02870"/>
    </source>
</evidence>
<evidence type="ECO:0000256" key="3">
    <source>
        <dbReference type="ARBA" id="ARBA00022490"/>
    </source>
</evidence>
<comment type="similarity">
    <text evidence="2 9">Belongs to the MGMT family.</text>
</comment>
<feature type="domain" description="Methylated-DNA-[protein]-cysteine S-methyltransferase DNA binding" evidence="10">
    <location>
        <begin position="83"/>
        <end position="162"/>
    </location>
</feature>
<protein>
    <recommendedName>
        <fullName evidence="9">Methylated-DNA--protein-cysteine methyltransferase</fullName>
        <ecNumber evidence="9">2.1.1.63</ecNumber>
    </recommendedName>
    <alternativeName>
        <fullName evidence="9">6-O-methylguanine-DNA methyltransferase</fullName>
        <shortName evidence="9">MGMT</shortName>
    </alternativeName>
    <alternativeName>
        <fullName evidence="9">O-6-methylguanine-DNA-alkyltransferase</fullName>
    </alternativeName>
</protein>
<gene>
    <name evidence="12" type="ORF">IDM48_07440</name>
</gene>
<dbReference type="InterPro" id="IPR014048">
    <property type="entry name" value="MethylDNA_cys_MeTrfase_DNA-bd"/>
</dbReference>
<feature type="domain" description="Methylguanine DNA methyltransferase ribonuclease-like" evidence="11">
    <location>
        <begin position="7"/>
        <end position="78"/>
    </location>
</feature>
<comment type="function">
    <text evidence="9">Involved in the cellular defense against the biological effects of O6-methylguanine (O6-MeG) and O4-methylthymine (O4-MeT) in DNA. Repairs the methylated nucleobase in DNA by stoichiometrically transferring the methyl group to a cysteine residue in the enzyme. This is a suicide reaction: the enzyme is irreversibly inactivated.</text>
</comment>
<dbReference type="SUPFAM" id="SSF46767">
    <property type="entry name" value="Methylated DNA-protein cysteine methyltransferase, C-terminal domain"/>
    <property type="match status" value="1"/>
</dbReference>
<dbReference type="SUPFAM" id="SSF53155">
    <property type="entry name" value="Methylated DNA-protein cysteine methyltransferase domain"/>
    <property type="match status" value="1"/>
</dbReference>
<organism evidence="12 13">
    <name type="scientific">Rothia amarae</name>
    <dbReference type="NCBI Taxonomy" id="169480"/>
    <lineage>
        <taxon>Bacteria</taxon>
        <taxon>Bacillati</taxon>
        <taxon>Actinomycetota</taxon>
        <taxon>Actinomycetes</taxon>
        <taxon>Micrococcales</taxon>
        <taxon>Micrococcaceae</taxon>
        <taxon>Rothia</taxon>
    </lineage>
</organism>
<dbReference type="EC" id="2.1.1.63" evidence="9"/>
<dbReference type="InterPro" id="IPR036388">
    <property type="entry name" value="WH-like_DNA-bd_sf"/>
</dbReference>
<comment type="catalytic activity">
    <reaction evidence="1 9">
        <text>a 4-O-methyl-thymidine in DNA + L-cysteinyl-[protein] = a thymidine in DNA + S-methyl-L-cysteinyl-[protein]</text>
        <dbReference type="Rhea" id="RHEA:53428"/>
        <dbReference type="Rhea" id="RHEA-COMP:10131"/>
        <dbReference type="Rhea" id="RHEA-COMP:10132"/>
        <dbReference type="Rhea" id="RHEA-COMP:13555"/>
        <dbReference type="Rhea" id="RHEA-COMP:13556"/>
        <dbReference type="ChEBI" id="CHEBI:29950"/>
        <dbReference type="ChEBI" id="CHEBI:82612"/>
        <dbReference type="ChEBI" id="CHEBI:137386"/>
        <dbReference type="ChEBI" id="CHEBI:137387"/>
        <dbReference type="EC" id="2.1.1.63"/>
    </reaction>
</comment>
<keyword evidence="3 9" id="KW-0963">Cytoplasm</keyword>
<keyword evidence="5 9" id="KW-0808">Transferase</keyword>
<evidence type="ECO:0000313" key="12">
    <source>
        <dbReference type="EMBL" id="QNV39242.1"/>
    </source>
</evidence>
<name>A0A7H2BHU6_9MICC</name>
<dbReference type="GO" id="GO:0006307">
    <property type="term" value="P:DNA alkylation repair"/>
    <property type="evidence" value="ECO:0007669"/>
    <property type="project" value="UniProtKB-UniRule"/>
</dbReference>
<keyword evidence="13" id="KW-1185">Reference proteome</keyword>
<dbReference type="Proteomes" id="UP000516421">
    <property type="component" value="Chromosome"/>
</dbReference>
<comment type="miscellaneous">
    <text evidence="9">This enzyme catalyzes only one turnover and therefore is not strictly catalytic. According to one definition, an enzyme is a biocatalyst that acts repeatedly and over many reaction cycles.</text>
</comment>
<dbReference type="PANTHER" id="PTHR10815">
    <property type="entry name" value="METHYLATED-DNA--PROTEIN-CYSTEINE METHYLTRANSFERASE"/>
    <property type="match status" value="1"/>
</dbReference>
<dbReference type="HAMAP" id="MF_00772">
    <property type="entry name" value="OGT"/>
    <property type="match status" value="1"/>
</dbReference>
<evidence type="ECO:0000256" key="2">
    <source>
        <dbReference type="ARBA" id="ARBA00008711"/>
    </source>
</evidence>
<dbReference type="PROSITE" id="PS00374">
    <property type="entry name" value="MGMT"/>
    <property type="match status" value="1"/>
</dbReference>